<keyword evidence="3" id="KW-1185">Reference proteome</keyword>
<proteinExistence type="predicted"/>
<gene>
    <name evidence="2" type="ORF">PUN28_001878</name>
</gene>
<dbReference type="AlphaFoldDB" id="A0AAW2GRK1"/>
<organism evidence="2 3">
    <name type="scientific">Cardiocondyla obscurior</name>
    <dbReference type="NCBI Taxonomy" id="286306"/>
    <lineage>
        <taxon>Eukaryota</taxon>
        <taxon>Metazoa</taxon>
        <taxon>Ecdysozoa</taxon>
        <taxon>Arthropoda</taxon>
        <taxon>Hexapoda</taxon>
        <taxon>Insecta</taxon>
        <taxon>Pterygota</taxon>
        <taxon>Neoptera</taxon>
        <taxon>Endopterygota</taxon>
        <taxon>Hymenoptera</taxon>
        <taxon>Apocrita</taxon>
        <taxon>Aculeata</taxon>
        <taxon>Formicoidea</taxon>
        <taxon>Formicidae</taxon>
        <taxon>Myrmicinae</taxon>
        <taxon>Cardiocondyla</taxon>
    </lineage>
</organism>
<name>A0AAW2GRK1_9HYME</name>
<dbReference type="Proteomes" id="UP001430953">
    <property type="component" value="Unassembled WGS sequence"/>
</dbReference>
<evidence type="ECO:0000256" key="1">
    <source>
        <dbReference type="SAM" id="MobiDB-lite"/>
    </source>
</evidence>
<comment type="caution">
    <text evidence="2">The sequence shown here is derived from an EMBL/GenBank/DDBJ whole genome shotgun (WGS) entry which is preliminary data.</text>
</comment>
<feature type="region of interest" description="Disordered" evidence="1">
    <location>
        <begin position="1"/>
        <end position="20"/>
    </location>
</feature>
<sequence>MDIAEVGDPKMPPRRRRISDLRTTPVSTAWRQAGIRCFKTIKHNIRHLRTDIYETMSHPRWHEEFRASKRKTIATTS</sequence>
<protein>
    <submittedName>
        <fullName evidence="2">Uncharacterized protein</fullName>
    </submittedName>
</protein>
<evidence type="ECO:0000313" key="3">
    <source>
        <dbReference type="Proteomes" id="UP001430953"/>
    </source>
</evidence>
<reference evidence="2 3" key="1">
    <citation type="submission" date="2023-03" db="EMBL/GenBank/DDBJ databases">
        <title>High recombination rates correlate with genetic variation in Cardiocondyla obscurior ants.</title>
        <authorList>
            <person name="Errbii M."/>
        </authorList>
    </citation>
    <scope>NUCLEOTIDE SEQUENCE [LARGE SCALE GENOMIC DNA]</scope>
    <source>
        <strain evidence="2">Alpha-2009</strain>
        <tissue evidence="2">Whole body</tissue>
    </source>
</reference>
<accession>A0AAW2GRK1</accession>
<dbReference type="EMBL" id="JADYXP020000002">
    <property type="protein sequence ID" value="KAL0129919.1"/>
    <property type="molecule type" value="Genomic_DNA"/>
</dbReference>
<evidence type="ECO:0000313" key="2">
    <source>
        <dbReference type="EMBL" id="KAL0129919.1"/>
    </source>
</evidence>